<accession>A0A974P3J4</accession>
<feature type="compositionally biased region" description="Acidic residues" evidence="1">
    <location>
        <begin position="25"/>
        <end position="35"/>
    </location>
</feature>
<gene>
    <name evidence="2" type="ORF">JKL49_03160</name>
</gene>
<reference evidence="2" key="1">
    <citation type="submission" date="2021-01" db="EMBL/GenBank/DDBJ databases">
        <title>Genome sequence of Phenylobacterium sp. 20VBR1 isolated from a valley glaceir, Ny-Alesund, Svalbard.</title>
        <authorList>
            <person name="Thomas F.A."/>
            <person name="Krishnan K.P."/>
            <person name="Sinha R.K."/>
        </authorList>
    </citation>
    <scope>NUCLEOTIDE SEQUENCE</scope>
    <source>
        <strain evidence="2">20VBR1</strain>
    </source>
</reference>
<sequence length="155" mass="17073">METLPRQHVRRFDGPRETFAVRDDAGDDDDKEETGDAPTTKELEAARKRAEDRRRRRVAFEKKAFANFERHFERVIGNPTAQGGLESLAAITQYICGALGASEGRTRGYLQALVSAMVRDGDIDRDAATAVVVVDAISDVGHSWPIRARSRGAGC</sequence>
<proteinExistence type="predicted"/>
<protein>
    <submittedName>
        <fullName evidence="2">Uncharacterized protein</fullName>
    </submittedName>
</protein>
<evidence type="ECO:0000256" key="1">
    <source>
        <dbReference type="SAM" id="MobiDB-lite"/>
    </source>
</evidence>
<feature type="compositionally biased region" description="Basic and acidic residues" evidence="1">
    <location>
        <begin position="10"/>
        <end position="24"/>
    </location>
</feature>
<organism evidence="2">
    <name type="scientific">Phenylobacterium glaciei</name>
    <dbReference type="NCBI Taxonomy" id="2803784"/>
    <lineage>
        <taxon>Bacteria</taxon>
        <taxon>Pseudomonadati</taxon>
        <taxon>Pseudomonadota</taxon>
        <taxon>Alphaproteobacteria</taxon>
        <taxon>Caulobacterales</taxon>
        <taxon>Caulobacteraceae</taxon>
        <taxon>Phenylobacterium</taxon>
    </lineage>
</organism>
<feature type="compositionally biased region" description="Basic and acidic residues" evidence="1">
    <location>
        <begin position="39"/>
        <end position="52"/>
    </location>
</feature>
<feature type="region of interest" description="Disordered" evidence="1">
    <location>
        <begin position="1"/>
        <end position="52"/>
    </location>
</feature>
<dbReference type="AlphaFoldDB" id="A0A974P3J4"/>
<dbReference type="EMBL" id="CP068570">
    <property type="protein sequence ID" value="QQZ50556.1"/>
    <property type="molecule type" value="Genomic_DNA"/>
</dbReference>
<evidence type="ECO:0000313" key="2">
    <source>
        <dbReference type="EMBL" id="QQZ50556.1"/>
    </source>
</evidence>
<name>A0A974P3J4_9CAUL</name>